<dbReference type="PANTHER" id="PTHR43080:SF2">
    <property type="entry name" value="CBS DOMAIN-CONTAINING PROTEIN"/>
    <property type="match status" value="1"/>
</dbReference>
<dbReference type="Gene3D" id="3.10.580.10">
    <property type="entry name" value="CBS-domain"/>
    <property type="match status" value="1"/>
</dbReference>
<feature type="domain" description="CBS" evidence="3">
    <location>
        <begin position="7"/>
        <end position="67"/>
    </location>
</feature>
<evidence type="ECO:0000313" key="4">
    <source>
        <dbReference type="EMBL" id="MFC5382040.1"/>
    </source>
</evidence>
<sequence>MTISDILRRKGHDVATIAPGESVRVLVDRLAEMRIGALVVSTDGNRVEGMASERDVMRGLHTSGASLLDRPVSSIMTAEVETCGPTTSVDDLMRLMTERRFRHVPVVDDGRLVGIVSIGDVVKRRIDDLQDERDQLVGYIRS</sequence>
<reference evidence="5" key="1">
    <citation type="journal article" date="2019" name="Int. J. Syst. Evol. Microbiol.">
        <title>The Global Catalogue of Microorganisms (GCM) 10K type strain sequencing project: providing services to taxonomists for standard genome sequencing and annotation.</title>
        <authorList>
            <consortium name="The Broad Institute Genomics Platform"/>
            <consortium name="The Broad Institute Genome Sequencing Center for Infectious Disease"/>
            <person name="Wu L."/>
            <person name="Ma J."/>
        </authorList>
    </citation>
    <scope>NUCLEOTIDE SEQUENCE [LARGE SCALE GENOMIC DNA]</scope>
    <source>
        <strain evidence="5">CCUG 43114</strain>
    </source>
</reference>
<organism evidence="4 5">
    <name type="scientific">Aquipuribacter nitratireducens</name>
    <dbReference type="NCBI Taxonomy" id="650104"/>
    <lineage>
        <taxon>Bacteria</taxon>
        <taxon>Bacillati</taxon>
        <taxon>Actinomycetota</taxon>
        <taxon>Actinomycetes</taxon>
        <taxon>Micrococcales</taxon>
        <taxon>Intrasporangiaceae</taxon>
        <taxon>Aquipuribacter</taxon>
    </lineage>
</organism>
<dbReference type="RefSeq" id="WP_340269879.1">
    <property type="nucleotide sequence ID" value="NZ_JBBEOG010000005.1"/>
</dbReference>
<dbReference type="Pfam" id="PF00571">
    <property type="entry name" value="CBS"/>
    <property type="match status" value="2"/>
</dbReference>
<proteinExistence type="predicted"/>
<dbReference type="InterPro" id="IPR044725">
    <property type="entry name" value="CBSX3_CBS_dom"/>
</dbReference>
<keyword evidence="5" id="KW-1185">Reference proteome</keyword>
<evidence type="ECO:0000256" key="2">
    <source>
        <dbReference type="PROSITE-ProRule" id="PRU00703"/>
    </source>
</evidence>
<name>A0ABW0GQP8_9MICO</name>
<dbReference type="InterPro" id="IPR046342">
    <property type="entry name" value="CBS_dom_sf"/>
</dbReference>
<protein>
    <submittedName>
        <fullName evidence="4">CBS domain-containing protein</fullName>
    </submittedName>
</protein>
<feature type="domain" description="CBS" evidence="3">
    <location>
        <begin position="76"/>
        <end position="132"/>
    </location>
</feature>
<accession>A0ABW0GQP8</accession>
<dbReference type="PANTHER" id="PTHR43080">
    <property type="entry name" value="CBS DOMAIN-CONTAINING PROTEIN CBSX3, MITOCHONDRIAL"/>
    <property type="match status" value="1"/>
</dbReference>
<dbReference type="Proteomes" id="UP001596122">
    <property type="component" value="Unassembled WGS sequence"/>
</dbReference>
<dbReference type="InterPro" id="IPR051257">
    <property type="entry name" value="Diverse_CBS-Domain"/>
</dbReference>
<evidence type="ECO:0000313" key="5">
    <source>
        <dbReference type="Proteomes" id="UP001596122"/>
    </source>
</evidence>
<comment type="caution">
    <text evidence="4">The sequence shown here is derived from an EMBL/GenBank/DDBJ whole genome shotgun (WGS) entry which is preliminary data.</text>
</comment>
<dbReference type="SMART" id="SM00116">
    <property type="entry name" value="CBS"/>
    <property type="match status" value="2"/>
</dbReference>
<dbReference type="CDD" id="cd04623">
    <property type="entry name" value="CBS_pair_bac_euk"/>
    <property type="match status" value="1"/>
</dbReference>
<evidence type="ECO:0000256" key="1">
    <source>
        <dbReference type="ARBA" id="ARBA00023122"/>
    </source>
</evidence>
<dbReference type="EMBL" id="JBHSLD010000014">
    <property type="protein sequence ID" value="MFC5382040.1"/>
    <property type="molecule type" value="Genomic_DNA"/>
</dbReference>
<dbReference type="InterPro" id="IPR000644">
    <property type="entry name" value="CBS_dom"/>
</dbReference>
<evidence type="ECO:0000259" key="3">
    <source>
        <dbReference type="PROSITE" id="PS51371"/>
    </source>
</evidence>
<dbReference type="PROSITE" id="PS51371">
    <property type="entry name" value="CBS"/>
    <property type="match status" value="2"/>
</dbReference>
<keyword evidence="1 2" id="KW-0129">CBS domain</keyword>
<dbReference type="SUPFAM" id="SSF54631">
    <property type="entry name" value="CBS-domain pair"/>
    <property type="match status" value="1"/>
</dbReference>
<gene>
    <name evidence="4" type="ORF">ACFPJ6_14795</name>
</gene>